<organism evidence="9 10">
    <name type="scientific">Umbra pygmaea</name>
    <name type="common">Eastern mudminnow</name>
    <dbReference type="NCBI Taxonomy" id="75934"/>
    <lineage>
        <taxon>Eukaryota</taxon>
        <taxon>Metazoa</taxon>
        <taxon>Chordata</taxon>
        <taxon>Craniata</taxon>
        <taxon>Vertebrata</taxon>
        <taxon>Euteleostomi</taxon>
        <taxon>Actinopterygii</taxon>
        <taxon>Neopterygii</taxon>
        <taxon>Teleostei</taxon>
        <taxon>Protacanthopterygii</taxon>
        <taxon>Esociformes</taxon>
        <taxon>Umbridae</taxon>
        <taxon>Umbra</taxon>
    </lineage>
</organism>
<dbReference type="Proteomes" id="UP001557470">
    <property type="component" value="Unassembled WGS sequence"/>
</dbReference>
<dbReference type="Gene3D" id="2.60.40.820">
    <property type="entry name" value="Transcription factor, T-box"/>
    <property type="match status" value="1"/>
</dbReference>
<dbReference type="InterPro" id="IPR046360">
    <property type="entry name" value="T-box_DNA-bd"/>
</dbReference>
<dbReference type="PROSITE" id="PS01283">
    <property type="entry name" value="TBOX_1"/>
    <property type="match status" value="1"/>
</dbReference>
<accession>A0ABD0XQB3</accession>
<dbReference type="PROSITE" id="PS50252">
    <property type="entry name" value="TBOX_3"/>
    <property type="match status" value="1"/>
</dbReference>
<evidence type="ECO:0000313" key="10">
    <source>
        <dbReference type="Proteomes" id="UP001557470"/>
    </source>
</evidence>
<reference evidence="9 10" key="1">
    <citation type="submission" date="2024-06" db="EMBL/GenBank/DDBJ databases">
        <authorList>
            <person name="Pan Q."/>
            <person name="Wen M."/>
            <person name="Jouanno E."/>
            <person name="Zahm M."/>
            <person name="Klopp C."/>
            <person name="Cabau C."/>
            <person name="Louis A."/>
            <person name="Berthelot C."/>
            <person name="Parey E."/>
            <person name="Roest Crollius H."/>
            <person name="Montfort J."/>
            <person name="Robinson-Rechavi M."/>
            <person name="Bouchez O."/>
            <person name="Lampietro C."/>
            <person name="Lopez Roques C."/>
            <person name="Donnadieu C."/>
            <person name="Postlethwait J."/>
            <person name="Bobe J."/>
            <person name="Verreycken H."/>
            <person name="Guiguen Y."/>
        </authorList>
    </citation>
    <scope>NUCLEOTIDE SEQUENCE [LARGE SCALE GENOMIC DNA]</scope>
    <source>
        <strain evidence="9">Up_M1</strain>
        <tissue evidence="9">Testis</tissue>
    </source>
</reference>
<keyword evidence="3 6" id="KW-0238">DNA-binding</keyword>
<dbReference type="InterPro" id="IPR036960">
    <property type="entry name" value="T-box_sf"/>
</dbReference>
<feature type="region of interest" description="Disordered" evidence="7">
    <location>
        <begin position="474"/>
        <end position="498"/>
    </location>
</feature>
<dbReference type="GO" id="GO:0009653">
    <property type="term" value="P:anatomical structure morphogenesis"/>
    <property type="evidence" value="ECO:0007669"/>
    <property type="project" value="UniProtKB-ARBA"/>
</dbReference>
<dbReference type="GO" id="GO:0003677">
    <property type="term" value="F:DNA binding"/>
    <property type="evidence" value="ECO:0007669"/>
    <property type="project" value="UniProtKB-UniRule"/>
</dbReference>
<feature type="domain" description="T-box" evidence="8">
    <location>
        <begin position="60"/>
        <end position="238"/>
    </location>
</feature>
<protein>
    <recommendedName>
        <fullName evidence="8">T-box domain-containing protein</fullName>
    </recommendedName>
</protein>
<feature type="region of interest" description="Disordered" evidence="7">
    <location>
        <begin position="247"/>
        <end position="298"/>
    </location>
</feature>
<comment type="subcellular location">
    <subcellularLocation>
        <location evidence="1 6">Nucleus</location>
    </subcellularLocation>
</comment>
<evidence type="ECO:0000256" key="7">
    <source>
        <dbReference type="SAM" id="MobiDB-lite"/>
    </source>
</evidence>
<dbReference type="PANTHER" id="PTHR11267">
    <property type="entry name" value="T-BOX PROTEIN-RELATED"/>
    <property type="match status" value="1"/>
</dbReference>
<evidence type="ECO:0000256" key="1">
    <source>
        <dbReference type="ARBA" id="ARBA00004123"/>
    </source>
</evidence>
<dbReference type="GO" id="GO:0005634">
    <property type="term" value="C:nucleus"/>
    <property type="evidence" value="ECO:0007669"/>
    <property type="project" value="UniProtKB-SubCell"/>
</dbReference>
<keyword evidence="5 6" id="KW-0539">Nucleus</keyword>
<evidence type="ECO:0000256" key="2">
    <source>
        <dbReference type="ARBA" id="ARBA00023015"/>
    </source>
</evidence>
<evidence type="ECO:0000256" key="5">
    <source>
        <dbReference type="ARBA" id="ARBA00023242"/>
    </source>
</evidence>
<sequence>MYLHEERTFFCDYTHTGNNSQTKSYAYCQPDAVLQGQLRDGISTVSGENELSAVRLQVSLQGRELWEQFGVIGTEMLITKTGRRMFPSCKVTVTGLNPLAKYVLMMDMVPFDESKYKWITDHWEVSGKTELHHPNHYFIHPDSPSLGKRWMQYPVSFHKLKLTNNTLNTNGMVVLHSMHKYQPRLHIFQSPDLHKPLLEGYLCFTFPEAAFIAVTAYQNSEITKLKIAHNPFAKGFRVNGLNRQRFTGKQFQSSKKPNERQCQMESKSTNEGSRPVESDSEDDVTVSSSVESHGASAHRMDDITSLSAAPNPFISAFMTRGAANVGQEVWGVQGPSTHHGHAHNTFNTRDYGRKPPTLSCRPVETPSPLLTHSLRGEIGPAPDRSHIYSCTSEYREQQQPQEVEFDYPLPLPPKVSRMQLPESALRSLEMMPSPFLSGRPQPLIDILNRIHGSAVHSGTPQEQLFQALYQGPELLVDSDPRPPKPYPTLPDHESQNKPLHSLKLYQQNSILGSWAH</sequence>
<keyword evidence="4" id="KW-0804">Transcription</keyword>
<proteinExistence type="predicted"/>
<dbReference type="PRINTS" id="PR00937">
    <property type="entry name" value="TBOX"/>
</dbReference>
<dbReference type="PROSITE" id="PS01264">
    <property type="entry name" value="TBOX_2"/>
    <property type="match status" value="1"/>
</dbReference>
<evidence type="ECO:0000256" key="4">
    <source>
        <dbReference type="ARBA" id="ARBA00023163"/>
    </source>
</evidence>
<dbReference type="Pfam" id="PF00907">
    <property type="entry name" value="T-box"/>
    <property type="match status" value="1"/>
</dbReference>
<dbReference type="InterPro" id="IPR008967">
    <property type="entry name" value="p53-like_TF_DNA-bd_sf"/>
</dbReference>
<dbReference type="SUPFAM" id="SSF49417">
    <property type="entry name" value="p53-like transcription factors"/>
    <property type="match status" value="1"/>
</dbReference>
<evidence type="ECO:0000259" key="8">
    <source>
        <dbReference type="PROSITE" id="PS50252"/>
    </source>
</evidence>
<name>A0ABD0XQB3_UMBPY</name>
<dbReference type="EMBL" id="JAGEUA010000003">
    <property type="protein sequence ID" value="KAL0994406.1"/>
    <property type="molecule type" value="Genomic_DNA"/>
</dbReference>
<feature type="compositionally biased region" description="Polar residues" evidence="7">
    <location>
        <begin position="247"/>
        <end position="272"/>
    </location>
</feature>
<dbReference type="SMART" id="SM00425">
    <property type="entry name" value="TBOX"/>
    <property type="match status" value="1"/>
</dbReference>
<dbReference type="PANTHER" id="PTHR11267:SF198">
    <property type="entry name" value="T-BOX TRANSCRIPTION FACTOR TBX6L"/>
    <property type="match status" value="1"/>
</dbReference>
<dbReference type="AlphaFoldDB" id="A0ABD0XQB3"/>
<evidence type="ECO:0000256" key="6">
    <source>
        <dbReference type="PROSITE-ProRule" id="PRU00201"/>
    </source>
</evidence>
<dbReference type="InterPro" id="IPR018186">
    <property type="entry name" value="TF_T-box_CS"/>
</dbReference>
<keyword evidence="10" id="KW-1185">Reference proteome</keyword>
<dbReference type="InterPro" id="IPR001699">
    <property type="entry name" value="TF_T-box"/>
</dbReference>
<evidence type="ECO:0000256" key="3">
    <source>
        <dbReference type="ARBA" id="ARBA00023125"/>
    </source>
</evidence>
<gene>
    <name evidence="9" type="ORF">UPYG_G00121820</name>
</gene>
<evidence type="ECO:0000313" key="9">
    <source>
        <dbReference type="EMBL" id="KAL0994406.1"/>
    </source>
</evidence>
<comment type="caution">
    <text evidence="9">The sequence shown here is derived from an EMBL/GenBank/DDBJ whole genome shotgun (WGS) entry which is preliminary data.</text>
</comment>
<keyword evidence="2" id="KW-0805">Transcription regulation</keyword>
<comment type="caution">
    <text evidence="6">Lacks conserved residue(s) required for the propagation of feature annotation.</text>
</comment>
<dbReference type="FunFam" id="2.60.40.820:FF:000007">
    <property type="entry name" value="T-box transcription factor"/>
    <property type="match status" value="1"/>
</dbReference>